<evidence type="ECO:0000256" key="5">
    <source>
        <dbReference type="SAM" id="MobiDB-lite"/>
    </source>
</evidence>
<proteinExistence type="predicted"/>
<dbReference type="InterPro" id="IPR019734">
    <property type="entry name" value="TPR_rpt"/>
</dbReference>
<dbReference type="Pfam" id="PF12569">
    <property type="entry name" value="NatA_aux_su"/>
    <property type="match status" value="1"/>
</dbReference>
<dbReference type="SMART" id="SM00028">
    <property type="entry name" value="TPR"/>
    <property type="match status" value="5"/>
</dbReference>
<keyword evidence="2 3" id="KW-0802">TPR repeat</keyword>
<comment type="caution">
    <text evidence="6">The sequence shown here is derived from an EMBL/GenBank/DDBJ whole genome shotgun (WGS) entry which is preliminary data.</text>
</comment>
<dbReference type="Proteomes" id="UP001157974">
    <property type="component" value="Unassembled WGS sequence"/>
</dbReference>
<dbReference type="Gene3D" id="1.25.40.1040">
    <property type="match status" value="1"/>
</dbReference>
<protein>
    <submittedName>
        <fullName evidence="6">Uncharacterized protein</fullName>
    </submittedName>
</protein>
<dbReference type="PANTHER" id="PTHR22767:SF2">
    <property type="entry name" value="N(ALPHA)-ACETYLTRANSFERASE 15_16, ISOFORM A"/>
    <property type="match status" value="1"/>
</dbReference>
<dbReference type="FunFam" id="1.25.40.1040:FF:000003">
    <property type="entry name" value="N-terminal acetyltransferase A, auxiliary subunit"/>
    <property type="match status" value="1"/>
</dbReference>
<keyword evidence="1" id="KW-0677">Repeat</keyword>
<feature type="repeat" description="TPR" evidence="3">
    <location>
        <begin position="77"/>
        <end position="110"/>
    </location>
</feature>
<feature type="compositionally biased region" description="Basic residues" evidence="5">
    <location>
        <begin position="612"/>
        <end position="621"/>
    </location>
</feature>
<evidence type="ECO:0000256" key="2">
    <source>
        <dbReference type="ARBA" id="ARBA00022803"/>
    </source>
</evidence>
<feature type="compositionally biased region" description="Basic and acidic residues" evidence="5">
    <location>
        <begin position="624"/>
        <end position="641"/>
    </location>
</feature>
<dbReference type="EMBL" id="JAMWBK010000011">
    <property type="protein sequence ID" value="KAJ8901283.1"/>
    <property type="molecule type" value="Genomic_DNA"/>
</dbReference>
<organism evidence="6 7">
    <name type="scientific">Rhodosorus marinus</name>
    <dbReference type="NCBI Taxonomy" id="101924"/>
    <lineage>
        <taxon>Eukaryota</taxon>
        <taxon>Rhodophyta</taxon>
        <taxon>Stylonematophyceae</taxon>
        <taxon>Stylonematales</taxon>
        <taxon>Stylonemataceae</taxon>
        <taxon>Rhodosorus</taxon>
    </lineage>
</organism>
<reference evidence="6 7" key="1">
    <citation type="journal article" date="2023" name="Nat. Commun.">
        <title>Origin of minicircular mitochondrial genomes in red algae.</title>
        <authorList>
            <person name="Lee Y."/>
            <person name="Cho C.H."/>
            <person name="Lee Y.M."/>
            <person name="Park S.I."/>
            <person name="Yang J.H."/>
            <person name="West J.A."/>
            <person name="Bhattacharya D."/>
            <person name="Yoon H.S."/>
        </authorList>
    </citation>
    <scope>NUCLEOTIDE SEQUENCE [LARGE SCALE GENOMIC DNA]</scope>
    <source>
        <strain evidence="6 7">CCMP1338</strain>
        <tissue evidence="6">Whole cell</tissue>
    </source>
</reference>
<gene>
    <name evidence="6" type="ORF">NDN08_007132</name>
</gene>
<evidence type="ECO:0000256" key="4">
    <source>
        <dbReference type="SAM" id="Coils"/>
    </source>
</evidence>
<evidence type="ECO:0000256" key="1">
    <source>
        <dbReference type="ARBA" id="ARBA00022737"/>
    </source>
</evidence>
<dbReference type="InterPro" id="IPR011990">
    <property type="entry name" value="TPR-like_helical_dom_sf"/>
</dbReference>
<dbReference type="PROSITE" id="PS50005">
    <property type="entry name" value="TPR"/>
    <property type="match status" value="1"/>
</dbReference>
<dbReference type="GO" id="GO:0005737">
    <property type="term" value="C:cytoplasm"/>
    <property type="evidence" value="ECO:0007669"/>
    <property type="project" value="UniProtKB-ARBA"/>
</dbReference>
<dbReference type="Gene3D" id="1.25.40.1010">
    <property type="match status" value="1"/>
</dbReference>
<feature type="coiled-coil region" evidence="4">
    <location>
        <begin position="225"/>
        <end position="252"/>
    </location>
</feature>
<evidence type="ECO:0000313" key="6">
    <source>
        <dbReference type="EMBL" id="KAJ8901283.1"/>
    </source>
</evidence>
<dbReference type="AlphaFoldDB" id="A0AAV8UJQ1"/>
<name>A0AAV8UJQ1_9RHOD</name>
<sequence>MGSSLPSKEQSQFRQLVKFYETKQHKKAQKTADGILKKFPNHGETLAMKGLVLNSVNKKEEAYELVKLGLKNDLKSHVCWHVYGLLYRSDRLYVDASRAYLQALRIDPENVQILRDLALLQIQTRHFEGFISTRRTLLTLKPGQKNNWIAFALANHVLKNYAEAVKIIDTYSATIVPGDDRESVYERGELQLYKNSILEENGDHDAALKHLERIKDIVVDRSAFLEAQARNLLALERNKEAEEIALELLERNMENSVYHEQYHQAVLSDENVAEEHQPRRKIELCDELSKSNPKMLLPKRMPLDLLDQGSKEDFVKRLDSYVRWFLERGVPALSVDLKSLYRAEWKVLAIEKLFTGFENSLKESGALPAVDNDTHSPVKSGNSSPAVVFWVMLFLAQHYDRIGDLDGALKYINRAIEHTPTVIEAFQVKAKILKHCGNLTEAAECADAARKMDLADRYLNTKCTKYNLRCNKVEEAEANVALFTRDGETRGVQALYDMQCMWFECEIGDAYIRMKKPGLALKNLKAVERHFDDFIEDQFDFHTYCLRKETMRSYVNLLLVEDEIRSSKYFTRAAKAAIRLHIDLHDNPQQKDGSAEQAAALANLSVAERKKAQSKLRKSQAKKAAAEELKKKDNGKADGKKGKGGGDGWMETDPDGSELLKGIKDHMVEAARLLRELEKYAPRDVETHELAFEVAIRRNKYLQALRAVNRAAAVQPRSSASVNLVVRLRLDVEDNEEKTSSALPEVLEVVSTCGTHKIVGDRSLSGYVNEIMTDSAQSSDTRLGCGMALLRIAGNENERSRAMEVLQDLSGASFKTCRQLASSLSSFAKTEEVESFKEAVKEKYPQCTVPL</sequence>
<evidence type="ECO:0000256" key="3">
    <source>
        <dbReference type="PROSITE-ProRule" id="PRU00339"/>
    </source>
</evidence>
<dbReference type="PIRSF" id="PIRSF000422">
    <property type="entry name" value="N-terminal-AcTrfase-A_aux_su"/>
    <property type="match status" value="1"/>
</dbReference>
<evidence type="ECO:0000313" key="7">
    <source>
        <dbReference type="Proteomes" id="UP001157974"/>
    </source>
</evidence>
<feature type="region of interest" description="Disordered" evidence="5">
    <location>
        <begin position="612"/>
        <end position="652"/>
    </location>
</feature>
<dbReference type="SUPFAM" id="SSF48452">
    <property type="entry name" value="TPR-like"/>
    <property type="match status" value="3"/>
</dbReference>
<accession>A0AAV8UJQ1</accession>
<dbReference type="PANTHER" id="PTHR22767">
    <property type="entry name" value="N-TERMINAL ACETYLTRANSFERASE-RELATED"/>
    <property type="match status" value="1"/>
</dbReference>
<keyword evidence="7" id="KW-1185">Reference proteome</keyword>
<keyword evidence="4" id="KW-0175">Coiled coil</keyword>
<dbReference type="InterPro" id="IPR021183">
    <property type="entry name" value="NatA_aux_su"/>
</dbReference>